<organism evidence="4 5">
    <name type="scientific">Pallidibacillus pasinlerensis</name>
    <dbReference type="NCBI Taxonomy" id="2703818"/>
    <lineage>
        <taxon>Bacteria</taxon>
        <taxon>Bacillati</taxon>
        <taxon>Bacillota</taxon>
        <taxon>Bacilli</taxon>
        <taxon>Bacillales</taxon>
        <taxon>Bacillaceae</taxon>
        <taxon>Pallidibacillus</taxon>
    </lineage>
</organism>
<dbReference type="RefSeq" id="WP_161921069.1">
    <property type="nucleotide sequence ID" value="NZ_JAACYS010000051.1"/>
</dbReference>
<keyword evidence="2" id="KW-0472">Membrane</keyword>
<dbReference type="InterPro" id="IPR006668">
    <property type="entry name" value="Mg_transptr_MgtE_intracell_dom"/>
</dbReference>
<evidence type="ECO:0000256" key="2">
    <source>
        <dbReference type="SAM" id="Phobius"/>
    </source>
</evidence>
<sequence length="197" mass="21981">MKKDVENETKKRSNIGKKILFAFVLPIVVILLVITITFSILGKNIFQEASSIPVIGTLFSSDKSALTTEDLQRQINQLKATLSDEQAKISDLELLLEQKEAELKALKEEKDQLENDLNNEATTDSSDETTEEEWISVVKTYENMKPKNAAAILTSMDESTALSILSSMREKNVAAILEKMPAEDAAKFTAKLMQLQQ</sequence>
<feature type="domain" description="Magnesium transporter MgtE intracellular" evidence="3">
    <location>
        <begin position="138"/>
        <end position="192"/>
    </location>
</feature>
<evidence type="ECO:0000256" key="1">
    <source>
        <dbReference type="SAM" id="MobiDB-lite"/>
    </source>
</evidence>
<keyword evidence="2" id="KW-0812">Transmembrane</keyword>
<evidence type="ECO:0000259" key="3">
    <source>
        <dbReference type="Pfam" id="PF03448"/>
    </source>
</evidence>
<dbReference type="EMBL" id="JAACYS010000051">
    <property type="protein sequence ID" value="NCU18240.1"/>
    <property type="molecule type" value="Genomic_DNA"/>
</dbReference>
<feature type="region of interest" description="Disordered" evidence="1">
    <location>
        <begin position="110"/>
        <end position="131"/>
    </location>
</feature>
<comment type="caution">
    <text evidence="4">The sequence shown here is derived from an EMBL/GenBank/DDBJ whole genome shotgun (WGS) entry which is preliminary data.</text>
</comment>
<gene>
    <name evidence="4" type="ORF">GW534_10980</name>
</gene>
<keyword evidence="2" id="KW-1133">Transmembrane helix</keyword>
<feature type="transmembrane region" description="Helical" evidence="2">
    <location>
        <begin position="20"/>
        <end position="41"/>
    </location>
</feature>
<keyword evidence="5" id="KW-1185">Reference proteome</keyword>
<dbReference type="Gene3D" id="1.25.60.10">
    <property type="entry name" value="MgtE N-terminal domain-like"/>
    <property type="match status" value="1"/>
</dbReference>
<name>A0ABX0A7N3_9BACI</name>
<dbReference type="SUPFAM" id="SSF158791">
    <property type="entry name" value="MgtE N-terminal domain-like"/>
    <property type="match status" value="1"/>
</dbReference>
<dbReference type="Proteomes" id="UP000743899">
    <property type="component" value="Unassembled WGS sequence"/>
</dbReference>
<evidence type="ECO:0000313" key="5">
    <source>
        <dbReference type="Proteomes" id="UP000743899"/>
    </source>
</evidence>
<protein>
    <recommendedName>
        <fullName evidence="3">Magnesium transporter MgtE intracellular domain-containing protein</fullName>
    </recommendedName>
</protein>
<accession>A0ABX0A7N3</accession>
<evidence type="ECO:0000313" key="4">
    <source>
        <dbReference type="EMBL" id="NCU18240.1"/>
    </source>
</evidence>
<reference evidence="4 5" key="1">
    <citation type="submission" date="2020-01" db="EMBL/GenBank/DDBJ databases">
        <title>A novel Bacillus sp. from Pasinler.</title>
        <authorList>
            <person name="Adiguzel A."/>
            <person name="Ay H."/>
            <person name="Baltaci M.O."/>
        </authorList>
    </citation>
    <scope>NUCLEOTIDE SEQUENCE [LARGE SCALE GENOMIC DNA]</scope>
    <source>
        <strain evidence="4 5">P1</strain>
    </source>
</reference>
<dbReference type="Pfam" id="PF03448">
    <property type="entry name" value="MgtE_N"/>
    <property type="match status" value="1"/>
</dbReference>
<proteinExistence type="predicted"/>
<dbReference type="InterPro" id="IPR038076">
    <property type="entry name" value="MgtE_N_sf"/>
</dbReference>